<dbReference type="GO" id="GO:0005737">
    <property type="term" value="C:cytoplasm"/>
    <property type="evidence" value="ECO:0007669"/>
    <property type="project" value="UniProtKB-SubCell"/>
</dbReference>
<evidence type="ECO:0000256" key="3">
    <source>
        <dbReference type="ARBA" id="ARBA00001946"/>
    </source>
</evidence>
<evidence type="ECO:0000256" key="4">
    <source>
        <dbReference type="ARBA" id="ARBA00004496"/>
    </source>
</evidence>
<dbReference type="GO" id="GO:0043137">
    <property type="term" value="P:DNA replication, removal of RNA primer"/>
    <property type="evidence" value="ECO:0007669"/>
    <property type="project" value="TreeGrafter"/>
</dbReference>
<dbReference type="GO" id="GO:0006298">
    <property type="term" value="P:mismatch repair"/>
    <property type="evidence" value="ECO:0007669"/>
    <property type="project" value="TreeGrafter"/>
</dbReference>
<dbReference type="CDD" id="cd07182">
    <property type="entry name" value="RNase_HII_bacteria_HII_like"/>
    <property type="match status" value="1"/>
</dbReference>
<dbReference type="SUPFAM" id="SSF53098">
    <property type="entry name" value="Ribonuclease H-like"/>
    <property type="match status" value="1"/>
</dbReference>
<dbReference type="AlphaFoldDB" id="A0A6J6D0U7"/>
<evidence type="ECO:0000256" key="13">
    <source>
        <dbReference type="ARBA" id="ARBA00023211"/>
    </source>
</evidence>
<comment type="cofactor">
    <cofactor evidence="3">
        <name>Mg(2+)</name>
        <dbReference type="ChEBI" id="CHEBI:18420"/>
    </cofactor>
</comment>
<dbReference type="EC" id="3.1.26.4" evidence="6"/>
<evidence type="ECO:0000256" key="9">
    <source>
        <dbReference type="ARBA" id="ARBA00022722"/>
    </source>
</evidence>
<evidence type="ECO:0000256" key="10">
    <source>
        <dbReference type="ARBA" id="ARBA00022723"/>
    </source>
</evidence>
<evidence type="ECO:0000313" key="15">
    <source>
        <dbReference type="EMBL" id="CAB4556043.1"/>
    </source>
</evidence>
<dbReference type="GO" id="GO:0003723">
    <property type="term" value="F:RNA binding"/>
    <property type="evidence" value="ECO:0007669"/>
    <property type="project" value="InterPro"/>
</dbReference>
<comment type="cofactor">
    <cofactor evidence="2">
        <name>Mn(2+)</name>
        <dbReference type="ChEBI" id="CHEBI:29035"/>
    </cofactor>
</comment>
<keyword evidence="12" id="KW-0378">Hydrolase</keyword>
<comment type="subcellular location">
    <subcellularLocation>
        <location evidence="4">Cytoplasm</location>
    </subcellularLocation>
</comment>
<dbReference type="EMBL" id="CAEZSV010000134">
    <property type="protein sequence ID" value="CAB4556043.1"/>
    <property type="molecule type" value="Genomic_DNA"/>
</dbReference>
<name>A0A6J6D0U7_9ZZZZ</name>
<evidence type="ECO:0000256" key="7">
    <source>
        <dbReference type="ARBA" id="ARBA00019179"/>
    </source>
</evidence>
<dbReference type="PANTHER" id="PTHR10954:SF18">
    <property type="entry name" value="RIBONUCLEASE HII"/>
    <property type="match status" value="1"/>
</dbReference>
<evidence type="ECO:0000256" key="12">
    <source>
        <dbReference type="ARBA" id="ARBA00022801"/>
    </source>
</evidence>
<keyword evidence="8" id="KW-0963">Cytoplasm</keyword>
<dbReference type="Pfam" id="PF01351">
    <property type="entry name" value="RNase_HII"/>
    <property type="match status" value="1"/>
</dbReference>
<protein>
    <recommendedName>
        <fullName evidence="7">Ribonuclease HII</fullName>
        <ecNumber evidence="6">3.1.26.4</ecNumber>
    </recommendedName>
</protein>
<proteinExistence type="inferred from homology"/>
<evidence type="ECO:0000256" key="1">
    <source>
        <dbReference type="ARBA" id="ARBA00000077"/>
    </source>
</evidence>
<dbReference type="PROSITE" id="PS51975">
    <property type="entry name" value="RNASE_H_2"/>
    <property type="match status" value="1"/>
</dbReference>
<evidence type="ECO:0000256" key="11">
    <source>
        <dbReference type="ARBA" id="ARBA00022759"/>
    </source>
</evidence>
<dbReference type="GO" id="GO:0004523">
    <property type="term" value="F:RNA-DNA hybrid ribonuclease activity"/>
    <property type="evidence" value="ECO:0007669"/>
    <property type="project" value="UniProtKB-EC"/>
</dbReference>
<feature type="domain" description="RNase H type-2" evidence="14">
    <location>
        <begin position="13"/>
        <end position="202"/>
    </location>
</feature>
<reference evidence="15" key="1">
    <citation type="submission" date="2020-05" db="EMBL/GenBank/DDBJ databases">
        <authorList>
            <person name="Chiriac C."/>
            <person name="Salcher M."/>
            <person name="Ghai R."/>
            <person name="Kavagutti S V."/>
        </authorList>
    </citation>
    <scope>NUCLEOTIDE SEQUENCE</scope>
</reference>
<evidence type="ECO:0000256" key="8">
    <source>
        <dbReference type="ARBA" id="ARBA00022490"/>
    </source>
</evidence>
<evidence type="ECO:0000259" key="14">
    <source>
        <dbReference type="PROSITE" id="PS51975"/>
    </source>
</evidence>
<dbReference type="NCBIfam" id="NF000595">
    <property type="entry name" value="PRK00015.1-3"/>
    <property type="match status" value="1"/>
</dbReference>
<organism evidence="15">
    <name type="scientific">freshwater metagenome</name>
    <dbReference type="NCBI Taxonomy" id="449393"/>
    <lineage>
        <taxon>unclassified sequences</taxon>
        <taxon>metagenomes</taxon>
        <taxon>ecological metagenomes</taxon>
    </lineage>
</organism>
<evidence type="ECO:0000256" key="6">
    <source>
        <dbReference type="ARBA" id="ARBA00012180"/>
    </source>
</evidence>
<evidence type="ECO:0000256" key="2">
    <source>
        <dbReference type="ARBA" id="ARBA00001936"/>
    </source>
</evidence>
<dbReference type="InterPro" id="IPR012337">
    <property type="entry name" value="RNaseH-like_sf"/>
</dbReference>
<dbReference type="InterPro" id="IPR022898">
    <property type="entry name" value="RNase_HII"/>
</dbReference>
<keyword evidence="11" id="KW-0255">Endonuclease</keyword>
<dbReference type="GO" id="GO:0032299">
    <property type="term" value="C:ribonuclease H2 complex"/>
    <property type="evidence" value="ECO:0007669"/>
    <property type="project" value="TreeGrafter"/>
</dbReference>
<dbReference type="HAMAP" id="MF_00052_B">
    <property type="entry name" value="RNase_HII_B"/>
    <property type="match status" value="1"/>
</dbReference>
<dbReference type="InterPro" id="IPR001352">
    <property type="entry name" value="RNase_HII/HIII"/>
</dbReference>
<gene>
    <name evidence="15" type="ORF">UFOPK1506_00761</name>
</gene>
<keyword evidence="10" id="KW-0479">Metal-binding</keyword>
<comment type="catalytic activity">
    <reaction evidence="1">
        <text>Endonucleolytic cleavage to 5'-phosphomonoester.</text>
        <dbReference type="EC" id="3.1.26.4"/>
    </reaction>
</comment>
<comment type="similarity">
    <text evidence="5">Belongs to the RNase HII family.</text>
</comment>
<sequence>MNPEAALRAAGFRLIAGVDEAGRGAYAGPLVVAAVILDSDNPLTEVGDSKTFSESKRRDIAEEIKDRALAYSIIAIEAEEIDTYGLHPSNIGGMRRSITALSHTPDYIITDGYYVAGLEIPSIAMWRGDQVSESVGAASILAKNYRDHIMIEWDDRYPEYGFAQHKGYGTALHQRALEKYGVLPIHRKSFAPIARLLDSSDLRH</sequence>
<dbReference type="InterPro" id="IPR024567">
    <property type="entry name" value="RNase_HII/HIII_dom"/>
</dbReference>
<dbReference type="GO" id="GO:0046872">
    <property type="term" value="F:metal ion binding"/>
    <property type="evidence" value="ECO:0007669"/>
    <property type="project" value="UniProtKB-KW"/>
</dbReference>
<dbReference type="InterPro" id="IPR036397">
    <property type="entry name" value="RNaseH_sf"/>
</dbReference>
<evidence type="ECO:0000256" key="5">
    <source>
        <dbReference type="ARBA" id="ARBA00007383"/>
    </source>
</evidence>
<dbReference type="PANTHER" id="PTHR10954">
    <property type="entry name" value="RIBONUCLEASE H2 SUBUNIT A"/>
    <property type="match status" value="1"/>
</dbReference>
<accession>A0A6J6D0U7</accession>
<keyword evidence="13" id="KW-0464">Manganese</keyword>
<keyword evidence="9" id="KW-0540">Nuclease</keyword>
<dbReference type="Gene3D" id="3.30.420.10">
    <property type="entry name" value="Ribonuclease H-like superfamily/Ribonuclease H"/>
    <property type="match status" value="1"/>
</dbReference>